<name>A0A4T2A6B3_9PSED</name>
<comment type="caution">
    <text evidence="1">The sequence shown here is derived from an EMBL/GenBank/DDBJ whole genome shotgun (WGS) entry which is preliminary data.</text>
</comment>
<sequence>MIEPAQSRCPVCGRDNFLCSDLSSPLKSGADAKATFHWHGITIKHWAVDHQVHFNSVNEVIGGRKRCIRGDAHAIAVLLRLKDGDISAFINSRQRSAATANSTVVPSAQGEN</sequence>
<accession>A0A4T2A6B3</accession>
<reference evidence="1 2" key="1">
    <citation type="submission" date="2018-10" db="EMBL/GenBank/DDBJ databases">
        <title>Pseudomonas leptonychotis sp. nov., isolated from Weddell seals in Antarctica.</title>
        <authorList>
            <person name="Novakova D."/>
            <person name="Svec P."/>
            <person name="Kralova S."/>
            <person name="Kristofova L."/>
            <person name="Zeman M."/>
            <person name="Pantucek R."/>
            <person name="Maslanova I."/>
            <person name="Sedlacek I."/>
        </authorList>
    </citation>
    <scope>NUCLEOTIDE SEQUENCE [LARGE SCALE GENOMIC DNA]</scope>
    <source>
        <strain evidence="1 2">CCM 8849</strain>
    </source>
</reference>
<gene>
    <name evidence="1" type="ORF">D8779_09085</name>
</gene>
<organism evidence="1 2">
    <name type="scientific">Pseudomonas leptonychotis</name>
    <dbReference type="NCBI Taxonomy" id="2448482"/>
    <lineage>
        <taxon>Bacteria</taxon>
        <taxon>Pseudomonadati</taxon>
        <taxon>Pseudomonadota</taxon>
        <taxon>Gammaproteobacteria</taxon>
        <taxon>Pseudomonadales</taxon>
        <taxon>Pseudomonadaceae</taxon>
        <taxon>Pseudomonas</taxon>
    </lineage>
</organism>
<keyword evidence="2" id="KW-1185">Reference proteome</keyword>
<evidence type="ECO:0000313" key="2">
    <source>
        <dbReference type="Proteomes" id="UP000307541"/>
    </source>
</evidence>
<dbReference type="RefSeq" id="WP_136664089.1">
    <property type="nucleotide sequence ID" value="NZ_RFLV01000001.1"/>
</dbReference>
<proteinExistence type="predicted"/>
<dbReference type="AlphaFoldDB" id="A0A4T2A6B3"/>
<dbReference type="Proteomes" id="UP000307541">
    <property type="component" value="Unassembled WGS sequence"/>
</dbReference>
<evidence type="ECO:0000313" key="1">
    <source>
        <dbReference type="EMBL" id="TIH10811.1"/>
    </source>
</evidence>
<dbReference type="InterPro" id="IPR026365">
    <property type="entry name" value="BcepMu_gp16"/>
</dbReference>
<dbReference type="NCBIfam" id="TIGR04111">
    <property type="entry name" value="BcepMu_gp16"/>
    <property type="match status" value="1"/>
</dbReference>
<protein>
    <recommendedName>
        <fullName evidence="3">DNA-binding protein</fullName>
    </recommendedName>
</protein>
<dbReference type="EMBL" id="RFLV01000001">
    <property type="protein sequence ID" value="TIH10811.1"/>
    <property type="molecule type" value="Genomic_DNA"/>
</dbReference>
<dbReference type="OrthoDB" id="5679056at2"/>
<evidence type="ECO:0008006" key="3">
    <source>
        <dbReference type="Google" id="ProtNLM"/>
    </source>
</evidence>